<name>A0A1G4PPN3_9HYPH</name>
<keyword evidence="2" id="KW-0547">Nucleotide-binding</keyword>
<keyword evidence="3" id="KW-1185">Reference proteome</keyword>
<dbReference type="PANTHER" id="PTHR11070:SF45">
    <property type="entry name" value="DNA 3'-5' HELICASE"/>
    <property type="match status" value="1"/>
</dbReference>
<dbReference type="RefSeq" id="WP_162841746.1">
    <property type="nucleotide sequence ID" value="NZ_FMTP01000001.1"/>
</dbReference>
<dbReference type="PANTHER" id="PTHR11070">
    <property type="entry name" value="UVRD / RECB / PCRA DNA HELICASE FAMILY MEMBER"/>
    <property type="match status" value="1"/>
</dbReference>
<evidence type="ECO:0000259" key="1">
    <source>
        <dbReference type="SMART" id="SM00382"/>
    </source>
</evidence>
<organism evidence="2 3">
    <name type="scientific">Ancylobacter rudongensis</name>
    <dbReference type="NCBI Taxonomy" id="177413"/>
    <lineage>
        <taxon>Bacteria</taxon>
        <taxon>Pseudomonadati</taxon>
        <taxon>Pseudomonadota</taxon>
        <taxon>Alphaproteobacteria</taxon>
        <taxon>Hyphomicrobiales</taxon>
        <taxon>Xanthobacteraceae</taxon>
        <taxon>Ancylobacter</taxon>
    </lineage>
</organism>
<protein>
    <submittedName>
        <fullName evidence="2">UvrD/REP helicase N-terminal domain-containing protein</fullName>
    </submittedName>
</protein>
<dbReference type="SMART" id="SM00382">
    <property type="entry name" value="AAA"/>
    <property type="match status" value="1"/>
</dbReference>
<dbReference type="Gene3D" id="3.40.50.300">
    <property type="entry name" value="P-loop containing nucleotide triphosphate hydrolases"/>
    <property type="match status" value="2"/>
</dbReference>
<dbReference type="GO" id="GO:0005829">
    <property type="term" value="C:cytosol"/>
    <property type="evidence" value="ECO:0007669"/>
    <property type="project" value="TreeGrafter"/>
</dbReference>
<dbReference type="InterPro" id="IPR003593">
    <property type="entry name" value="AAA+_ATPase"/>
</dbReference>
<dbReference type="EMBL" id="FMTP01000001">
    <property type="protein sequence ID" value="SCW34212.1"/>
    <property type="molecule type" value="Genomic_DNA"/>
</dbReference>
<dbReference type="GO" id="GO:0003677">
    <property type="term" value="F:DNA binding"/>
    <property type="evidence" value="ECO:0007669"/>
    <property type="project" value="InterPro"/>
</dbReference>
<keyword evidence="2" id="KW-0378">Hydrolase</keyword>
<dbReference type="GO" id="GO:0005524">
    <property type="term" value="F:ATP binding"/>
    <property type="evidence" value="ECO:0007669"/>
    <property type="project" value="InterPro"/>
</dbReference>
<sequence length="378" mass="42367">MSLLWRRRRDLHQDQINAIEGLPSSGKYLLLGPPGSGKTSILLHRGQFLRLPPHQLANVILVTFSRTLREFISLSGDDRFPSELIHTQRSLVDMLFQSYGEHPPTVDGDLLEQNRARAEAANELLALRGRKIMYDAVLIDEIQDLCEAELKLLTSISDRVMLVGDIRQQVYRSSDVMAAAAGLCDRTIELRHHFRISQDICLVADRIIRNSDFSLAEYAHYVGPTPTRPSVIGPLSPEAQVSAVAEALDLQLDTYNDPSDLLGVVVGRTEECDDILERFRAIPKLRNRCGVFHSGVVNRQFGQDCRICITTVQSCKGLEFRALHWPFADATPYLTRQKAYTVVTRAKSSLTLYRHGALPAILSGAIPPTPQRLFEDDD</sequence>
<dbReference type="Pfam" id="PF13245">
    <property type="entry name" value="AAA_19"/>
    <property type="match status" value="1"/>
</dbReference>
<dbReference type="AlphaFoldDB" id="A0A1G4PPN3"/>
<dbReference type="GO" id="GO:0043138">
    <property type="term" value="F:3'-5' DNA helicase activity"/>
    <property type="evidence" value="ECO:0007669"/>
    <property type="project" value="TreeGrafter"/>
</dbReference>
<gene>
    <name evidence="2" type="ORF">SAMN05660859_0693</name>
</gene>
<evidence type="ECO:0000313" key="2">
    <source>
        <dbReference type="EMBL" id="SCW34212.1"/>
    </source>
</evidence>
<feature type="domain" description="AAA+ ATPase" evidence="1">
    <location>
        <begin position="24"/>
        <end position="214"/>
    </location>
</feature>
<dbReference type="Proteomes" id="UP000198889">
    <property type="component" value="Unassembled WGS sequence"/>
</dbReference>
<dbReference type="STRING" id="177413.SAMN05660859_0693"/>
<dbReference type="GO" id="GO:0000725">
    <property type="term" value="P:recombinational repair"/>
    <property type="evidence" value="ECO:0007669"/>
    <property type="project" value="TreeGrafter"/>
</dbReference>
<dbReference type="InterPro" id="IPR027417">
    <property type="entry name" value="P-loop_NTPase"/>
</dbReference>
<dbReference type="InterPro" id="IPR027785">
    <property type="entry name" value="UvrD-like_helicase_C"/>
</dbReference>
<proteinExistence type="predicted"/>
<accession>A0A1G4PPN3</accession>
<dbReference type="InterPro" id="IPR000212">
    <property type="entry name" value="DNA_helicase_UvrD/REP"/>
</dbReference>
<keyword evidence="2" id="KW-0347">Helicase</keyword>
<dbReference type="Pfam" id="PF13538">
    <property type="entry name" value="UvrD_C_2"/>
    <property type="match status" value="1"/>
</dbReference>
<keyword evidence="2" id="KW-0067">ATP-binding</keyword>
<dbReference type="SUPFAM" id="SSF52540">
    <property type="entry name" value="P-loop containing nucleoside triphosphate hydrolases"/>
    <property type="match status" value="1"/>
</dbReference>
<evidence type="ECO:0000313" key="3">
    <source>
        <dbReference type="Proteomes" id="UP000198889"/>
    </source>
</evidence>
<reference evidence="3" key="1">
    <citation type="submission" date="2016-10" db="EMBL/GenBank/DDBJ databases">
        <authorList>
            <person name="Varghese N."/>
            <person name="Submissions S."/>
        </authorList>
    </citation>
    <scope>NUCLEOTIDE SEQUENCE [LARGE SCALE GENOMIC DNA]</scope>
    <source>
        <strain evidence="3">CGMCC 1.1761</strain>
    </source>
</reference>